<protein>
    <recommendedName>
        <fullName evidence="1">Guanylate cyclase domain-containing protein</fullName>
    </recommendedName>
</protein>
<dbReference type="PANTHER" id="PTHR43081:SF1">
    <property type="entry name" value="ADENYLATE CYCLASE, TERMINAL-DIFFERENTIATION SPECIFIC"/>
    <property type="match status" value="1"/>
</dbReference>
<accession>B8C6X6</accession>
<reference evidence="2 3" key="1">
    <citation type="journal article" date="2004" name="Science">
        <title>The genome of the diatom Thalassiosira pseudonana: ecology, evolution, and metabolism.</title>
        <authorList>
            <person name="Armbrust E.V."/>
            <person name="Berges J.A."/>
            <person name="Bowler C."/>
            <person name="Green B.R."/>
            <person name="Martinez D."/>
            <person name="Putnam N.H."/>
            <person name="Zhou S."/>
            <person name="Allen A.E."/>
            <person name="Apt K.E."/>
            <person name="Bechner M."/>
            <person name="Brzezinski M.A."/>
            <person name="Chaal B.K."/>
            <person name="Chiovitti A."/>
            <person name="Davis A.K."/>
            <person name="Demarest M.S."/>
            <person name="Detter J.C."/>
            <person name="Glavina T."/>
            <person name="Goodstein D."/>
            <person name="Hadi M.Z."/>
            <person name="Hellsten U."/>
            <person name="Hildebrand M."/>
            <person name="Jenkins B.D."/>
            <person name="Jurka J."/>
            <person name="Kapitonov V.V."/>
            <person name="Kroger N."/>
            <person name="Lau W.W."/>
            <person name="Lane T.W."/>
            <person name="Larimer F.W."/>
            <person name="Lippmeier J.C."/>
            <person name="Lucas S."/>
            <person name="Medina M."/>
            <person name="Montsant A."/>
            <person name="Obornik M."/>
            <person name="Parker M.S."/>
            <person name="Palenik B."/>
            <person name="Pazour G.J."/>
            <person name="Richardson P.M."/>
            <person name="Rynearson T.A."/>
            <person name="Saito M.A."/>
            <person name="Schwartz D.C."/>
            <person name="Thamatrakoln K."/>
            <person name="Valentin K."/>
            <person name="Vardi A."/>
            <person name="Wilkerson F.P."/>
            <person name="Rokhsar D.S."/>
        </authorList>
    </citation>
    <scope>NUCLEOTIDE SEQUENCE [LARGE SCALE GENOMIC DNA]</scope>
    <source>
        <strain evidence="2 3">CCMP1335</strain>
    </source>
</reference>
<gene>
    <name evidence="2" type="ORF">THAPSDRAFT_7582</name>
</gene>
<dbReference type="KEGG" id="tps:THAPSDRAFT_7582"/>
<dbReference type="InterPro" id="IPR050697">
    <property type="entry name" value="Adenylyl/Guanylyl_Cyclase_3/4"/>
</dbReference>
<name>B8C6X6_THAPS</name>
<organism evidence="2 3">
    <name type="scientific">Thalassiosira pseudonana</name>
    <name type="common">Marine diatom</name>
    <name type="synonym">Cyclotella nana</name>
    <dbReference type="NCBI Taxonomy" id="35128"/>
    <lineage>
        <taxon>Eukaryota</taxon>
        <taxon>Sar</taxon>
        <taxon>Stramenopiles</taxon>
        <taxon>Ochrophyta</taxon>
        <taxon>Bacillariophyta</taxon>
        <taxon>Coscinodiscophyceae</taxon>
        <taxon>Thalassiosirophycidae</taxon>
        <taxon>Thalassiosirales</taxon>
        <taxon>Thalassiosiraceae</taxon>
        <taxon>Thalassiosira</taxon>
    </lineage>
</organism>
<dbReference type="InParanoid" id="B8C6X6"/>
<dbReference type="STRING" id="35128.B8C6X6"/>
<dbReference type="CDD" id="cd07302">
    <property type="entry name" value="CHD"/>
    <property type="match status" value="1"/>
</dbReference>
<dbReference type="OMA" id="MGPHKTT"/>
<dbReference type="eggNOG" id="KOG0618">
    <property type="taxonomic scope" value="Eukaryota"/>
</dbReference>
<keyword evidence="3" id="KW-1185">Reference proteome</keyword>
<reference evidence="2 3" key="2">
    <citation type="journal article" date="2008" name="Nature">
        <title>The Phaeodactylum genome reveals the evolutionary history of diatom genomes.</title>
        <authorList>
            <person name="Bowler C."/>
            <person name="Allen A.E."/>
            <person name="Badger J.H."/>
            <person name="Grimwood J."/>
            <person name="Jabbari K."/>
            <person name="Kuo A."/>
            <person name="Maheswari U."/>
            <person name="Martens C."/>
            <person name="Maumus F."/>
            <person name="Otillar R.P."/>
            <person name="Rayko E."/>
            <person name="Salamov A."/>
            <person name="Vandepoele K."/>
            <person name="Beszteri B."/>
            <person name="Gruber A."/>
            <person name="Heijde M."/>
            <person name="Katinka M."/>
            <person name="Mock T."/>
            <person name="Valentin K."/>
            <person name="Verret F."/>
            <person name="Berges J.A."/>
            <person name="Brownlee C."/>
            <person name="Cadoret J.P."/>
            <person name="Chiovitti A."/>
            <person name="Choi C.J."/>
            <person name="Coesel S."/>
            <person name="De Martino A."/>
            <person name="Detter J.C."/>
            <person name="Durkin C."/>
            <person name="Falciatore A."/>
            <person name="Fournet J."/>
            <person name="Haruta M."/>
            <person name="Huysman M.J."/>
            <person name="Jenkins B.D."/>
            <person name="Jiroutova K."/>
            <person name="Jorgensen R.E."/>
            <person name="Joubert Y."/>
            <person name="Kaplan A."/>
            <person name="Kroger N."/>
            <person name="Kroth P.G."/>
            <person name="La Roche J."/>
            <person name="Lindquist E."/>
            <person name="Lommer M."/>
            <person name="Martin-Jezequel V."/>
            <person name="Lopez P.J."/>
            <person name="Lucas S."/>
            <person name="Mangogna M."/>
            <person name="McGinnis K."/>
            <person name="Medlin L.K."/>
            <person name="Montsant A."/>
            <person name="Oudot-Le Secq M.P."/>
            <person name="Napoli C."/>
            <person name="Obornik M."/>
            <person name="Parker M.S."/>
            <person name="Petit J.L."/>
            <person name="Porcel B.M."/>
            <person name="Poulsen N."/>
            <person name="Robison M."/>
            <person name="Rychlewski L."/>
            <person name="Rynearson T.A."/>
            <person name="Schmutz J."/>
            <person name="Shapiro H."/>
            <person name="Siaut M."/>
            <person name="Stanley M."/>
            <person name="Sussman M.R."/>
            <person name="Taylor A.R."/>
            <person name="Vardi A."/>
            <person name="von Dassow P."/>
            <person name="Vyverman W."/>
            <person name="Willis A."/>
            <person name="Wyrwicz L.S."/>
            <person name="Rokhsar D.S."/>
            <person name="Weissenbach J."/>
            <person name="Armbrust E.V."/>
            <person name="Green B.R."/>
            <person name="Van de Peer Y."/>
            <person name="Grigoriev I.V."/>
        </authorList>
    </citation>
    <scope>NUCLEOTIDE SEQUENCE [LARGE SCALE GENOMIC DNA]</scope>
    <source>
        <strain evidence="2 3">CCMP1335</strain>
    </source>
</reference>
<dbReference type="GO" id="GO:0035556">
    <property type="term" value="P:intracellular signal transduction"/>
    <property type="evidence" value="ECO:0007669"/>
    <property type="project" value="InterPro"/>
</dbReference>
<proteinExistence type="predicted"/>
<dbReference type="PROSITE" id="PS50125">
    <property type="entry name" value="GUANYLATE_CYCLASE_2"/>
    <property type="match status" value="1"/>
</dbReference>
<dbReference type="RefSeq" id="XP_002292028.1">
    <property type="nucleotide sequence ID" value="XM_002291992.1"/>
</dbReference>
<dbReference type="InterPro" id="IPR001054">
    <property type="entry name" value="A/G_cyclase"/>
</dbReference>
<dbReference type="PANTHER" id="PTHR43081">
    <property type="entry name" value="ADENYLATE CYCLASE, TERMINAL-DIFFERENTIATION SPECIFIC-RELATED"/>
    <property type="match status" value="1"/>
</dbReference>
<feature type="domain" description="Guanylate cyclase" evidence="1">
    <location>
        <begin position="29"/>
        <end position="162"/>
    </location>
</feature>
<dbReference type="Gene3D" id="3.30.70.1230">
    <property type="entry name" value="Nucleotide cyclase"/>
    <property type="match status" value="2"/>
</dbReference>
<dbReference type="Pfam" id="PF00211">
    <property type="entry name" value="Guanylate_cyc"/>
    <property type="match status" value="2"/>
</dbReference>
<sequence length="473" mass="51944">MATTATKKYAQQPSTMKAKGMSVPEGDVTIVYTDIQGSTSLWEMCPSAMKEAQDIHDIIMRQCYTDHQGYEITTEGDAFNLAFQNPVDALAFALQAQLKLYKAKWPEGILKHPDAKDEPMMKLRGFRVRIGLHQGPTTCRMHESTGRIVYSGDGVKIAKAVEEMCHGGQILTTMETWKAVSGMAERYLGRPQIMDCGEHLLFETKAPDDGSNGLTTKRVSKRIMQLVPNELAFDFFAARGRHDDPSEDGQSVASAQSTIKDASAVQGRLFFPLQSKRQLTTSFLNAPYAKGRVTICFVYTVGLGSDDSSLNKAANLLVLAKYVRKQLVVLNPPGYECQEDNGRWMLAFARMAHAVTFGLQLKSCLHEVSSLFGNVDRENMFKVGILSGPFTAMGPHKTTGMADYFGPIVNRASRIASNCEPGQICVGIVLSKANPSADPPDFGSTIDVRLIEIKKLKGIAVDFAIFGCRKKTS</sequence>
<dbReference type="SMART" id="SM00044">
    <property type="entry name" value="CYCc"/>
    <property type="match status" value="1"/>
</dbReference>
<dbReference type="InterPro" id="IPR029787">
    <property type="entry name" value="Nucleotide_cyclase"/>
</dbReference>
<dbReference type="EMBL" id="CM000644">
    <property type="protein sequence ID" value="EED90879.1"/>
    <property type="molecule type" value="Genomic_DNA"/>
</dbReference>
<dbReference type="PaxDb" id="35128-Thaps7582"/>
<dbReference type="HOGENOM" id="CLU_578113_0_0_1"/>
<dbReference type="GO" id="GO:0009190">
    <property type="term" value="P:cyclic nucleotide biosynthetic process"/>
    <property type="evidence" value="ECO:0007669"/>
    <property type="project" value="InterPro"/>
</dbReference>
<dbReference type="SUPFAM" id="SSF55073">
    <property type="entry name" value="Nucleotide cyclase"/>
    <property type="match status" value="2"/>
</dbReference>
<evidence type="ECO:0000313" key="3">
    <source>
        <dbReference type="Proteomes" id="UP000001449"/>
    </source>
</evidence>
<evidence type="ECO:0000259" key="1">
    <source>
        <dbReference type="PROSITE" id="PS50125"/>
    </source>
</evidence>
<dbReference type="AlphaFoldDB" id="B8C6X6"/>
<evidence type="ECO:0000313" key="2">
    <source>
        <dbReference type="EMBL" id="EED90879.1"/>
    </source>
</evidence>
<dbReference type="Proteomes" id="UP000001449">
    <property type="component" value="Chromosome 8"/>
</dbReference>
<dbReference type="GeneID" id="7450172"/>